<organism evidence="5">
    <name type="scientific">marine sediment metagenome</name>
    <dbReference type="NCBI Taxonomy" id="412755"/>
    <lineage>
        <taxon>unclassified sequences</taxon>
        <taxon>metagenomes</taxon>
        <taxon>ecological metagenomes</taxon>
    </lineage>
</organism>
<feature type="transmembrane region" description="Helical" evidence="3">
    <location>
        <begin position="300"/>
        <end position="320"/>
    </location>
</feature>
<comment type="caution">
    <text evidence="5">The sequence shown here is derived from an EMBL/GenBank/DDBJ whole genome shotgun (WGS) entry which is preliminary data.</text>
</comment>
<name>A0A0F9GF94_9ZZZZ</name>
<dbReference type="PANTHER" id="PTHR43630">
    <property type="entry name" value="POLY-BETA-1,6-N-ACETYL-D-GLUCOSAMINE SYNTHASE"/>
    <property type="match status" value="1"/>
</dbReference>
<evidence type="ECO:0000313" key="5">
    <source>
        <dbReference type="EMBL" id="KKL68115.1"/>
    </source>
</evidence>
<feature type="domain" description="Glycosyltransferase 2-like" evidence="4">
    <location>
        <begin position="17"/>
        <end position="145"/>
    </location>
</feature>
<dbReference type="Pfam" id="PF00535">
    <property type="entry name" value="Glycos_transf_2"/>
    <property type="match status" value="1"/>
</dbReference>
<evidence type="ECO:0000259" key="4">
    <source>
        <dbReference type="Pfam" id="PF00535"/>
    </source>
</evidence>
<proteinExistence type="predicted"/>
<feature type="transmembrane region" description="Helical" evidence="3">
    <location>
        <begin position="235"/>
        <end position="257"/>
    </location>
</feature>
<keyword evidence="3" id="KW-0812">Transmembrane</keyword>
<evidence type="ECO:0000256" key="3">
    <source>
        <dbReference type="SAM" id="Phobius"/>
    </source>
</evidence>
<dbReference type="PANTHER" id="PTHR43630:SF1">
    <property type="entry name" value="POLY-BETA-1,6-N-ACETYL-D-GLUCOSAMINE SYNTHASE"/>
    <property type="match status" value="1"/>
</dbReference>
<dbReference type="Gene3D" id="3.90.550.10">
    <property type="entry name" value="Spore Coat Polysaccharide Biosynthesis Protein SpsA, Chain A"/>
    <property type="match status" value="1"/>
</dbReference>
<keyword evidence="3" id="KW-0472">Membrane</keyword>
<dbReference type="InterPro" id="IPR001173">
    <property type="entry name" value="Glyco_trans_2-like"/>
</dbReference>
<dbReference type="AlphaFoldDB" id="A0A0F9GF94"/>
<dbReference type="GO" id="GO:0016757">
    <property type="term" value="F:glycosyltransferase activity"/>
    <property type="evidence" value="ECO:0007669"/>
    <property type="project" value="UniProtKB-KW"/>
</dbReference>
<keyword evidence="3" id="KW-1133">Transmembrane helix</keyword>
<evidence type="ECO:0000256" key="1">
    <source>
        <dbReference type="ARBA" id="ARBA00022676"/>
    </source>
</evidence>
<dbReference type="InterPro" id="IPR029044">
    <property type="entry name" value="Nucleotide-diphossugar_trans"/>
</dbReference>
<gene>
    <name evidence="5" type="ORF">LCGC14_2128220</name>
</gene>
<accession>A0A0F9GF94</accession>
<dbReference type="EMBL" id="LAZR01026636">
    <property type="protein sequence ID" value="KKL68115.1"/>
    <property type="molecule type" value="Genomic_DNA"/>
</dbReference>
<protein>
    <recommendedName>
        <fullName evidence="4">Glycosyltransferase 2-like domain-containing protein</fullName>
    </recommendedName>
</protein>
<dbReference type="SUPFAM" id="SSF53448">
    <property type="entry name" value="Nucleotide-diphospho-sugar transferases"/>
    <property type="match status" value="1"/>
</dbReference>
<sequence length="336" mass="38916">MSKINRNEQNIEQLDVTIIIPAYNEERIIDTCLESVSKLNYPVNKYEVLIVNDGSTDKTAKIVETFTNKYQNMKLLTKKNGGKGSAQNFGLEHAKGKYILITDADAVVEKDWISKMAEDLDEFDMILGSCYAKDPVSWLEKMQNALYLIKCKYGGLRGIPTTGVNNGFRKNIINQIGNFDEMKTSVTGDFIRKAKEKGLNIHYNPNIIVYTKCSNSVLGFLKQKLRWRESGPSSILSFSYTYGLSFFLFGSILLSIFSLNIFYFIYASFIVYLLSFSIYFKPFLRMLKNKQDRYYAKFFVLYEAFELLVIRIILLPYIIFRFIRPRKKPTFSAQRE</sequence>
<evidence type="ECO:0000256" key="2">
    <source>
        <dbReference type="ARBA" id="ARBA00022679"/>
    </source>
</evidence>
<keyword evidence="1" id="KW-0328">Glycosyltransferase</keyword>
<reference evidence="5" key="1">
    <citation type="journal article" date="2015" name="Nature">
        <title>Complex archaea that bridge the gap between prokaryotes and eukaryotes.</title>
        <authorList>
            <person name="Spang A."/>
            <person name="Saw J.H."/>
            <person name="Jorgensen S.L."/>
            <person name="Zaremba-Niedzwiedzka K."/>
            <person name="Martijn J."/>
            <person name="Lind A.E."/>
            <person name="van Eijk R."/>
            <person name="Schleper C."/>
            <person name="Guy L."/>
            <person name="Ettema T.J."/>
        </authorList>
    </citation>
    <scope>NUCLEOTIDE SEQUENCE</scope>
</reference>
<feature type="transmembrane region" description="Helical" evidence="3">
    <location>
        <begin position="263"/>
        <end position="280"/>
    </location>
</feature>
<keyword evidence="2" id="KW-0808">Transferase</keyword>